<accession>A0A931HVA9</accession>
<name>A0A931HVA9_9BACI</name>
<dbReference type="InterPro" id="IPR009097">
    <property type="entry name" value="Cyclic_Pdiesterase"/>
</dbReference>
<protein>
    <recommendedName>
        <fullName evidence="2">RNA 2',3'-cyclic phosphodiesterase</fullName>
        <shortName evidence="2">RNA 2',3'-CPDase</shortName>
        <ecNumber evidence="2">3.1.4.58</ecNumber>
    </recommendedName>
</protein>
<dbReference type="SUPFAM" id="SSF55144">
    <property type="entry name" value="LigT-like"/>
    <property type="match status" value="1"/>
</dbReference>
<comment type="similarity">
    <text evidence="2">Belongs to the 2H phosphoesterase superfamily. ThpR family.</text>
</comment>
<feature type="active site" description="Proton acceptor" evidence="2">
    <location>
        <position position="126"/>
    </location>
</feature>
<organism evidence="4 5">
    <name type="scientific">Halobacillus yeomjeoni</name>
    <dbReference type="NCBI Taxonomy" id="311194"/>
    <lineage>
        <taxon>Bacteria</taxon>
        <taxon>Bacillati</taxon>
        <taxon>Bacillota</taxon>
        <taxon>Bacilli</taxon>
        <taxon>Bacillales</taxon>
        <taxon>Bacillaceae</taxon>
        <taxon>Halobacillus</taxon>
    </lineage>
</organism>
<dbReference type="EC" id="3.1.4.58" evidence="2"/>
<dbReference type="GO" id="GO:0008664">
    <property type="term" value="F:RNA 2',3'-cyclic 3'-phosphodiesterase activity"/>
    <property type="evidence" value="ECO:0007669"/>
    <property type="project" value="UniProtKB-EC"/>
</dbReference>
<proteinExistence type="inferred from homology"/>
<dbReference type="NCBIfam" id="TIGR02258">
    <property type="entry name" value="2_5_ligase"/>
    <property type="match status" value="1"/>
</dbReference>
<sequence>MSHYFIGIRVSEQIKDSLIQWQKKLADSLEYKVWTSPEDFHITLKFLGSASEKDVETYKKKLEEQHWPHPFRLQVGPAGYFGNKEQPRVFYADVTKEAPLMEIKEKVEEIGEALGFQKEKRNYHPHVTIAKKNLGGESPLVATGEPSIFQDTFELKVSSFSIFQIHPKRFNKYEVVSDIALKGER</sequence>
<dbReference type="Proteomes" id="UP000614490">
    <property type="component" value="Unassembled WGS sequence"/>
</dbReference>
<reference evidence="4 5" key="1">
    <citation type="journal article" date="2005" name="Int. J. Syst. Evol. Microbiol.">
        <title>Halobacillus yeomjeoni sp. nov., isolated from a marine solar saltern in Korea.</title>
        <authorList>
            <person name="Yoon J.H."/>
            <person name="Kang S.J."/>
            <person name="Lee C.H."/>
            <person name="Oh H.W."/>
            <person name="Oh T.K."/>
        </authorList>
    </citation>
    <scope>NUCLEOTIDE SEQUENCE [LARGE SCALE GENOMIC DNA]</scope>
    <source>
        <strain evidence="4 5">KCTC 3957</strain>
    </source>
</reference>
<evidence type="ECO:0000256" key="2">
    <source>
        <dbReference type="HAMAP-Rule" id="MF_01940"/>
    </source>
</evidence>
<dbReference type="HAMAP" id="MF_01940">
    <property type="entry name" value="RNA_CPDase"/>
    <property type="match status" value="1"/>
</dbReference>
<dbReference type="InterPro" id="IPR004175">
    <property type="entry name" value="RNA_CPDase"/>
</dbReference>
<dbReference type="InterPro" id="IPR014051">
    <property type="entry name" value="Phosphoesterase_HXTX"/>
</dbReference>
<dbReference type="PANTHER" id="PTHR35561">
    <property type="entry name" value="RNA 2',3'-CYCLIC PHOSPHODIESTERASE"/>
    <property type="match status" value="1"/>
</dbReference>
<comment type="function">
    <text evidence="2">Hydrolyzes RNA 2',3'-cyclic phosphodiester to an RNA 2'-phosphomonoester.</text>
</comment>
<dbReference type="GO" id="GO:0004113">
    <property type="term" value="F:2',3'-cyclic-nucleotide 3'-phosphodiesterase activity"/>
    <property type="evidence" value="ECO:0007669"/>
    <property type="project" value="InterPro"/>
</dbReference>
<feature type="short sequence motif" description="HXTX 1" evidence="2">
    <location>
        <begin position="41"/>
        <end position="44"/>
    </location>
</feature>
<keyword evidence="5" id="KW-1185">Reference proteome</keyword>
<dbReference type="RefSeq" id="WP_197316757.1">
    <property type="nucleotide sequence ID" value="NZ_JADZSC010000001.1"/>
</dbReference>
<dbReference type="Gene3D" id="3.90.1140.10">
    <property type="entry name" value="Cyclic phosphodiesterase"/>
    <property type="match status" value="1"/>
</dbReference>
<comment type="catalytic activity">
    <reaction evidence="2">
        <text>a 3'-end 2',3'-cyclophospho-ribonucleotide-RNA + H2O = a 3'-end 2'-phospho-ribonucleotide-RNA + H(+)</text>
        <dbReference type="Rhea" id="RHEA:11828"/>
        <dbReference type="Rhea" id="RHEA-COMP:10464"/>
        <dbReference type="Rhea" id="RHEA-COMP:17353"/>
        <dbReference type="ChEBI" id="CHEBI:15377"/>
        <dbReference type="ChEBI" id="CHEBI:15378"/>
        <dbReference type="ChEBI" id="CHEBI:83064"/>
        <dbReference type="ChEBI" id="CHEBI:173113"/>
        <dbReference type="EC" id="3.1.4.58"/>
    </reaction>
</comment>
<dbReference type="Pfam" id="PF02834">
    <property type="entry name" value="LigT_PEase"/>
    <property type="match status" value="1"/>
</dbReference>
<gene>
    <name evidence="4" type="primary">thpR</name>
    <name evidence="4" type="ORF">H0267_08210</name>
</gene>
<feature type="short sequence motif" description="HXTX 2" evidence="2">
    <location>
        <begin position="126"/>
        <end position="129"/>
    </location>
</feature>
<dbReference type="PANTHER" id="PTHR35561:SF1">
    <property type="entry name" value="RNA 2',3'-CYCLIC PHOSPHODIESTERASE"/>
    <property type="match status" value="1"/>
</dbReference>
<evidence type="ECO:0000256" key="1">
    <source>
        <dbReference type="ARBA" id="ARBA00022801"/>
    </source>
</evidence>
<comment type="caution">
    <text evidence="4">The sequence shown here is derived from an EMBL/GenBank/DDBJ whole genome shotgun (WGS) entry which is preliminary data.</text>
</comment>
<evidence type="ECO:0000313" key="5">
    <source>
        <dbReference type="Proteomes" id="UP000614490"/>
    </source>
</evidence>
<feature type="domain" description="Phosphoesterase HXTX" evidence="3">
    <location>
        <begin position="9"/>
        <end position="91"/>
    </location>
</feature>
<dbReference type="AlphaFoldDB" id="A0A931HVA9"/>
<dbReference type="EMBL" id="JADZSC010000001">
    <property type="protein sequence ID" value="MBH0230199.1"/>
    <property type="molecule type" value="Genomic_DNA"/>
</dbReference>
<keyword evidence="1 2" id="KW-0378">Hydrolase</keyword>
<evidence type="ECO:0000259" key="3">
    <source>
        <dbReference type="Pfam" id="PF02834"/>
    </source>
</evidence>
<evidence type="ECO:0000313" key="4">
    <source>
        <dbReference type="EMBL" id="MBH0230199.1"/>
    </source>
</evidence>
<feature type="active site" description="Proton donor" evidence="2">
    <location>
        <position position="41"/>
    </location>
</feature>